<keyword evidence="1" id="KW-0812">Transmembrane</keyword>
<evidence type="ECO:0000256" key="1">
    <source>
        <dbReference type="SAM" id="Phobius"/>
    </source>
</evidence>
<dbReference type="RefSeq" id="WP_131303632.1">
    <property type="nucleotide sequence ID" value="NZ_SJJR01000006.1"/>
</dbReference>
<evidence type="ECO:0000313" key="3">
    <source>
        <dbReference type="EMBL" id="TCB97585.1"/>
    </source>
</evidence>
<dbReference type="Proteomes" id="UP000292274">
    <property type="component" value="Unassembled WGS sequence"/>
</dbReference>
<dbReference type="AlphaFoldDB" id="A0A4V2LWR9"/>
<protein>
    <submittedName>
        <fullName evidence="3">Phage tail protein</fullName>
    </submittedName>
</protein>
<evidence type="ECO:0000259" key="2">
    <source>
        <dbReference type="Pfam" id="PF10145"/>
    </source>
</evidence>
<dbReference type="InterPro" id="IPR010090">
    <property type="entry name" value="Phage_tape_meas"/>
</dbReference>
<feature type="transmembrane region" description="Helical" evidence="1">
    <location>
        <begin position="429"/>
        <end position="447"/>
    </location>
</feature>
<comment type="caution">
    <text evidence="3">The sequence shown here is derived from an EMBL/GenBank/DDBJ whole genome shotgun (WGS) entry which is preliminary data.</text>
</comment>
<feature type="transmembrane region" description="Helical" evidence="1">
    <location>
        <begin position="398"/>
        <end position="422"/>
    </location>
</feature>
<proteinExistence type="predicted"/>
<dbReference type="EMBL" id="SJJR01000006">
    <property type="protein sequence ID" value="TCB97585.1"/>
    <property type="molecule type" value="Genomic_DNA"/>
</dbReference>
<dbReference type="OrthoDB" id="3765294at2"/>
<accession>A0A4V2LWR9</accession>
<name>A0A4V2LWR9_9ACTN</name>
<keyword evidence="4" id="KW-1185">Reference proteome</keyword>
<reference evidence="3 4" key="1">
    <citation type="submission" date="2019-02" db="EMBL/GenBank/DDBJ databases">
        <title>Jishengella sp. nov., isolated from a root of Zingiber montanum.</title>
        <authorList>
            <person name="Kuncharoen N."/>
            <person name="Kudo T."/>
            <person name="Masahiro Y."/>
            <person name="Ohkuma M."/>
            <person name="Tanasupawat S."/>
        </authorList>
    </citation>
    <scope>NUCLEOTIDE SEQUENCE [LARGE SCALE GENOMIC DNA]</scope>
    <source>
        <strain evidence="3 4">PLAI 1-1</strain>
    </source>
</reference>
<organism evidence="3 4">
    <name type="scientific">Micromonospora zingiberis</name>
    <dbReference type="NCBI Taxonomy" id="2053011"/>
    <lineage>
        <taxon>Bacteria</taxon>
        <taxon>Bacillati</taxon>
        <taxon>Actinomycetota</taxon>
        <taxon>Actinomycetes</taxon>
        <taxon>Micromonosporales</taxon>
        <taxon>Micromonosporaceae</taxon>
        <taxon>Micromonospora</taxon>
    </lineage>
</organism>
<gene>
    <name evidence="3" type="ORF">E0H26_11755</name>
</gene>
<feature type="domain" description="Phage tail tape measure protein" evidence="2">
    <location>
        <begin position="92"/>
        <end position="292"/>
    </location>
</feature>
<dbReference type="Pfam" id="PF10145">
    <property type="entry name" value="PhageMin_Tail"/>
    <property type="match status" value="1"/>
</dbReference>
<sequence length="676" mass="71997">MSLKLGTLVAYLRADDTHLARGLAAMDGKMRQAGQKARQYAPIVGAALAAGIGAGFVKGLDLEEAQAKLTNQVGDPALAEKLGKVAGQVYTRGFGESAAENMDAVQAVVSGKLASINDAGAVERMTVQVQAYAKTWGTDVAQAAKYASTVLGSGLVKDAEEAMDLITVASSKVPRELREDVLDAADEYSQFFRTLGFSGEQAFSLLVKGAEKGMYGIDKAGDAIKEFTIRATDMSNTSVNVYEALGLDAETMSNRILKGGTTAKKAFDQIVDGLLSIEDPTERANHAIGLFGTPLEDLNVADIPEFLRSLKGAEGGLGDVSGAAQRAGETLEQTNKQKLEAFKRQVQSALIDKVGQAVPYLEKVGKWALDNAGTLLTIGAVIGGLAVSIYAVRGAIAAWNAITVIWAALTKGAIALQVAWNIAMMASPIGLVVLAIIALVAGIVLLWKNSEDFRVFWTSVWNGIVDWVMWAADKIVAGFWWLVDALVSGAKNWWALFSNVWRKVGDLGAAVWGWISDRGEKFMGWLRGLPRKIGNAAKGAFDGWKWAFRSAINWIIGRWNNLSFRIPGISVPGIGQIWGGATIDTPNLPMLANGGRIIRDGLAVVGERGPELHHFKAGAAVQPLGPGGRLGAAAMELLRIVLTGEFRIRGKDLVLVLRETIADLGGDVQKTVGTNR</sequence>
<evidence type="ECO:0000313" key="4">
    <source>
        <dbReference type="Proteomes" id="UP000292274"/>
    </source>
</evidence>
<keyword evidence="1" id="KW-0472">Membrane</keyword>
<feature type="transmembrane region" description="Helical" evidence="1">
    <location>
        <begin position="372"/>
        <end position="392"/>
    </location>
</feature>
<keyword evidence="1" id="KW-1133">Transmembrane helix</keyword>